<dbReference type="Pfam" id="PF13385">
    <property type="entry name" value="Laminin_G_3"/>
    <property type="match status" value="1"/>
</dbReference>
<dbReference type="InterPro" id="IPR006311">
    <property type="entry name" value="TAT_signal"/>
</dbReference>
<dbReference type="Gene3D" id="2.60.120.200">
    <property type="match status" value="1"/>
</dbReference>
<dbReference type="SUPFAM" id="SSF49899">
    <property type="entry name" value="Concanavalin A-like lectins/glucanases"/>
    <property type="match status" value="1"/>
</dbReference>
<proteinExistence type="predicted"/>
<comment type="caution">
    <text evidence="4">The sequence shown here is derived from an EMBL/GenBank/DDBJ whole genome shotgun (WGS) entry which is preliminary data.</text>
</comment>
<gene>
    <name evidence="4" type="ORF">GFD30_04585</name>
</gene>
<accession>A0A6L5G5F6</accession>
<dbReference type="PANTHER" id="PTHR31151">
    <property type="entry name" value="PROLINE-TRNA LIGASE (DUF1680)"/>
    <property type="match status" value="1"/>
</dbReference>
<dbReference type="PROSITE" id="PS51318">
    <property type="entry name" value="TAT"/>
    <property type="match status" value="1"/>
</dbReference>
<name>A0A6L5G5F6_9ACTN</name>
<dbReference type="Pfam" id="PF07944">
    <property type="entry name" value="Beta-AFase-like_GH127_cat"/>
    <property type="match status" value="2"/>
</dbReference>
<dbReference type="Pfam" id="PF20736">
    <property type="entry name" value="Glyco_hydro127M"/>
    <property type="match status" value="1"/>
</dbReference>
<feature type="chain" id="PRO_5026699773" evidence="1">
    <location>
        <begin position="31"/>
        <end position="883"/>
    </location>
</feature>
<protein>
    <submittedName>
        <fullName evidence="4">Glycosylase</fullName>
    </submittedName>
</protein>
<evidence type="ECO:0000259" key="3">
    <source>
        <dbReference type="Pfam" id="PF20736"/>
    </source>
</evidence>
<reference evidence="4 5" key="1">
    <citation type="submission" date="2019-10" db="EMBL/GenBank/DDBJ databases">
        <title>Glycomyces albidus sp. nov., a novel actinomycete isolated from rhizosphere soil of wheat (Triticum aestivum L.).</title>
        <authorList>
            <person name="Qian L."/>
        </authorList>
    </citation>
    <scope>NUCLEOTIDE SEQUENCE [LARGE SCALE GENOMIC DNA]</scope>
    <source>
        <strain evidence="4 5">NEAU-7082</strain>
    </source>
</reference>
<keyword evidence="1" id="KW-0732">Signal</keyword>
<feature type="domain" description="Non-reducing end beta-L-arabinofuranosidase-like GH127 middle" evidence="3">
    <location>
        <begin position="706"/>
        <end position="798"/>
    </location>
</feature>
<feature type="signal peptide" evidence="1">
    <location>
        <begin position="1"/>
        <end position="30"/>
    </location>
</feature>
<dbReference type="AlphaFoldDB" id="A0A6L5G5F6"/>
<feature type="domain" description="Non-reducing end beta-L-arabinofuranosidase-like GH127 catalytic" evidence="2">
    <location>
        <begin position="52"/>
        <end position="155"/>
    </location>
</feature>
<dbReference type="SUPFAM" id="SSF48208">
    <property type="entry name" value="Six-hairpin glycosidases"/>
    <property type="match status" value="1"/>
</dbReference>
<evidence type="ECO:0000313" key="5">
    <source>
        <dbReference type="Proteomes" id="UP000477750"/>
    </source>
</evidence>
<dbReference type="Proteomes" id="UP000477750">
    <property type="component" value="Unassembled WGS sequence"/>
</dbReference>
<sequence>MNLNRRNALRLGALASLAPAGLLHQGPAGAAPAASELQGPASWAVRPFGLDEVALGDGIFADKRDRMLHYASGYEAARGELAGPDRMLYNFRANAGIPNPDGIAPPGSWDDANGYLRGHYSGHFLSMLAQAYASTGDGRYRRKLDHLVSGLGECRDALAAAAAEATPRVPGRSGTALRLTGSPLGHAEHVRLPSGLVDALTELTVATWIKPAAIDRTRLPDPSQDPAPLLNGAKVFDFGADADRHLYLTVRADNANPYPRFAITTGGTAGEQRVTAAAPLPAGAWTHLAVVLGGGTATLYVDGAAAASGPVALTPADLGATAANWIGRGQFPQGSVQYLGADVDEFHLFSHALGAGEVAALAEGSGPGGDLASYRFDEDPGPVCADSSGNGRHAEVVAPYDGRRHPGFLAAYPETQFLRLEEFATYGGNAGIWAPYYTTHKILAGLLDAHRVGGNTDALHIASGIGEWVHSRLSVLDRARLDRMWSIYIAGEYGGINESLADLAAAVPDRPEFLETAAYFDNTALLAATAAGEDLLDGKHANQHIPQFTGYLRMYEQGAGEDYFTAAKRFWDMVVPHRAYAHGGTGVGEIFRARGVIAGSLWQYPNDPNHAETCCAYNLIKLARNLFLHTVDPKYMEYCERALFNQILASRRDADSTASPNVTYFVPVRPGQRRGYGNTGTCCGGTGMENHTKHQESVYFAGDDGLYVNLYMASTLDWSDRRTEVVQTTGYPFEGASRLEFSGRGGRFDLKLRVPSWATTFTVEVNGRRQWIDAEPGTYATVRRRWRDGDTVDIAMPLRLYTEAALDDPQIQSVYYGPTVLAIKHGPVGTDPATGLIDIAVGDDLDAAFEPTGEPLHFTADGYTFAPLHLGDEDPYHLYWRRQ</sequence>
<dbReference type="InterPro" id="IPR012878">
    <property type="entry name" value="Beta-AFase-like_GH127_cat"/>
</dbReference>
<dbReference type="InterPro" id="IPR049046">
    <property type="entry name" value="Beta-AFase-like_GH127_middle"/>
</dbReference>
<organism evidence="4 5">
    <name type="scientific">Glycomyces albidus</name>
    <dbReference type="NCBI Taxonomy" id="2656774"/>
    <lineage>
        <taxon>Bacteria</taxon>
        <taxon>Bacillati</taxon>
        <taxon>Actinomycetota</taxon>
        <taxon>Actinomycetes</taxon>
        <taxon>Glycomycetales</taxon>
        <taxon>Glycomycetaceae</taxon>
        <taxon>Glycomyces</taxon>
    </lineage>
</organism>
<keyword evidence="5" id="KW-1185">Reference proteome</keyword>
<dbReference type="InterPro" id="IPR013320">
    <property type="entry name" value="ConA-like_dom_sf"/>
</dbReference>
<dbReference type="InterPro" id="IPR008928">
    <property type="entry name" value="6-hairpin_glycosidase_sf"/>
</dbReference>
<dbReference type="EMBL" id="WIAO01000003">
    <property type="protein sequence ID" value="MQM24860.1"/>
    <property type="molecule type" value="Genomic_DNA"/>
</dbReference>
<evidence type="ECO:0000313" key="4">
    <source>
        <dbReference type="EMBL" id="MQM24860.1"/>
    </source>
</evidence>
<dbReference type="PANTHER" id="PTHR31151:SF0">
    <property type="entry name" value="PROLINE-TRNA LIGASE (DUF1680)"/>
    <property type="match status" value="1"/>
</dbReference>
<dbReference type="RefSeq" id="WP_153024024.1">
    <property type="nucleotide sequence ID" value="NZ_WIAO01000003.1"/>
</dbReference>
<feature type="domain" description="Non-reducing end beta-L-arabinofuranosidase-like GH127 catalytic" evidence="2">
    <location>
        <begin position="405"/>
        <end position="696"/>
    </location>
</feature>
<dbReference type="GO" id="GO:0005975">
    <property type="term" value="P:carbohydrate metabolic process"/>
    <property type="evidence" value="ECO:0007669"/>
    <property type="project" value="InterPro"/>
</dbReference>
<evidence type="ECO:0000259" key="2">
    <source>
        <dbReference type="Pfam" id="PF07944"/>
    </source>
</evidence>
<evidence type="ECO:0000256" key="1">
    <source>
        <dbReference type="SAM" id="SignalP"/>
    </source>
</evidence>